<accession>A0A1B0CKQ5</accession>
<name>A0A1B0CKQ5_LUTLO</name>
<keyword evidence="2" id="KW-1185">Reference proteome</keyword>
<evidence type="ECO:0000313" key="2">
    <source>
        <dbReference type="Proteomes" id="UP000092461"/>
    </source>
</evidence>
<dbReference type="EMBL" id="AJWK01016516">
    <property type="status" value="NOT_ANNOTATED_CDS"/>
    <property type="molecule type" value="Genomic_DNA"/>
</dbReference>
<dbReference type="AlphaFoldDB" id="A0A1B0CKQ5"/>
<dbReference type="VEuPathDB" id="VectorBase:LLOJ005192"/>
<organism evidence="1 2">
    <name type="scientific">Lutzomyia longipalpis</name>
    <name type="common">Sand fly</name>
    <dbReference type="NCBI Taxonomy" id="7200"/>
    <lineage>
        <taxon>Eukaryota</taxon>
        <taxon>Metazoa</taxon>
        <taxon>Ecdysozoa</taxon>
        <taxon>Arthropoda</taxon>
        <taxon>Hexapoda</taxon>
        <taxon>Insecta</taxon>
        <taxon>Pterygota</taxon>
        <taxon>Neoptera</taxon>
        <taxon>Endopterygota</taxon>
        <taxon>Diptera</taxon>
        <taxon>Nematocera</taxon>
        <taxon>Psychodoidea</taxon>
        <taxon>Psychodidae</taxon>
        <taxon>Lutzomyia</taxon>
        <taxon>Lutzomyia</taxon>
    </lineage>
</organism>
<reference evidence="1" key="1">
    <citation type="submission" date="2020-05" db="UniProtKB">
        <authorList>
            <consortium name="EnsemblMetazoa"/>
        </authorList>
    </citation>
    <scope>IDENTIFICATION</scope>
    <source>
        <strain evidence="1">Jacobina</strain>
    </source>
</reference>
<evidence type="ECO:0000313" key="1">
    <source>
        <dbReference type="EnsemblMetazoa" id="LLOJ005192-PA"/>
    </source>
</evidence>
<dbReference type="Proteomes" id="UP000092461">
    <property type="component" value="Unassembled WGS sequence"/>
</dbReference>
<proteinExistence type="predicted"/>
<protein>
    <submittedName>
        <fullName evidence="1">Uncharacterized protein</fullName>
    </submittedName>
</protein>
<sequence>SGCAQTCSTALRSVTKCPLCWLDPRSSASAFPPRFPSCFLRVLEFTNIKKNLAGSRLRIGHFRFFISKNSKTKARAFEHPRDLCVSSSTPTNPPIEHFVPKQ</sequence>
<dbReference type="EnsemblMetazoa" id="LLOJ005192-RA">
    <property type="protein sequence ID" value="LLOJ005192-PA"/>
    <property type="gene ID" value="LLOJ005192"/>
</dbReference>